<dbReference type="OrthoDB" id="3384455at2"/>
<dbReference type="KEGG" id="ssyi:EKG83_08325"/>
<dbReference type="Gene3D" id="3.40.1620.10">
    <property type="entry name" value="YefM-like domain"/>
    <property type="match status" value="1"/>
</dbReference>
<evidence type="ECO:0000313" key="1">
    <source>
        <dbReference type="EMBL" id="QFZ17480.1"/>
    </source>
</evidence>
<keyword evidence="2" id="KW-1185">Reference proteome</keyword>
<dbReference type="AlphaFoldDB" id="A0A5Q0GVI3"/>
<dbReference type="Gene3D" id="3.30.160.620">
    <property type="match status" value="1"/>
</dbReference>
<sequence>MSAVHYDSYTDARAHLKDLLDAAEQGRVATVRRDSATTAVVDVKRLRHFLASIVPSHAQVVPEAGGWSVFIPGLPVAADGASFDEAITEMIDALREYAEDWQQRLLDAPNHRDKWGLVQLISFSDDEQLREWLVGAAR</sequence>
<protein>
    <submittedName>
        <fullName evidence="1">Prevent-host-death protein</fullName>
    </submittedName>
</protein>
<accession>A0A5Q0GVI3</accession>
<organism evidence="1 2">
    <name type="scientific">Saccharothrix syringae</name>
    <name type="common">Nocardiopsis syringae</name>
    <dbReference type="NCBI Taxonomy" id="103733"/>
    <lineage>
        <taxon>Bacteria</taxon>
        <taxon>Bacillati</taxon>
        <taxon>Actinomycetota</taxon>
        <taxon>Actinomycetes</taxon>
        <taxon>Pseudonocardiales</taxon>
        <taxon>Pseudonocardiaceae</taxon>
        <taxon>Saccharothrix</taxon>
    </lineage>
</organism>
<dbReference type="SUPFAM" id="SSF143100">
    <property type="entry name" value="TTHA1013/TTHA0281-like"/>
    <property type="match status" value="1"/>
</dbReference>
<dbReference type="Pfam" id="PF12910">
    <property type="entry name" value="PHD_like"/>
    <property type="match status" value="1"/>
</dbReference>
<dbReference type="Proteomes" id="UP000325787">
    <property type="component" value="Chromosome"/>
</dbReference>
<name>A0A5Q0GVI3_SACSY</name>
<proteinExistence type="predicted"/>
<dbReference type="InterPro" id="IPR035424">
    <property type="entry name" value="Antitoxin_RelB"/>
</dbReference>
<dbReference type="RefSeq" id="WP_033427403.1">
    <property type="nucleotide sequence ID" value="NZ_CP034550.1"/>
</dbReference>
<dbReference type="InterPro" id="IPR035069">
    <property type="entry name" value="TTHA1013/TTHA0281-like"/>
</dbReference>
<dbReference type="EMBL" id="CP034550">
    <property type="protein sequence ID" value="QFZ17480.1"/>
    <property type="molecule type" value="Genomic_DNA"/>
</dbReference>
<gene>
    <name evidence="1" type="ORF">EKG83_08325</name>
</gene>
<reference evidence="2" key="1">
    <citation type="journal article" date="2021" name="Curr. Microbiol.">
        <title>Complete genome of nocamycin-producing strain Saccharothrix syringae NRRL B-16468 reveals the biosynthetic potential for secondary metabolites.</title>
        <authorList>
            <person name="Mo X."/>
            <person name="Yang S."/>
        </authorList>
    </citation>
    <scope>NUCLEOTIDE SEQUENCE [LARGE SCALE GENOMIC DNA]</scope>
    <source>
        <strain evidence="2">ATCC 51364 / DSM 43886 / JCM 6844 / KCTC 9398 / NBRC 14523 / NRRL B-16468 / INA 2240</strain>
    </source>
</reference>
<evidence type="ECO:0000313" key="2">
    <source>
        <dbReference type="Proteomes" id="UP000325787"/>
    </source>
</evidence>